<keyword evidence="2" id="KW-1185">Reference proteome</keyword>
<organism evidence="1 2">
    <name type="scientific">Actinoplanes oblitus</name>
    <dbReference type="NCBI Taxonomy" id="3040509"/>
    <lineage>
        <taxon>Bacteria</taxon>
        <taxon>Bacillati</taxon>
        <taxon>Actinomycetota</taxon>
        <taxon>Actinomycetes</taxon>
        <taxon>Micromonosporales</taxon>
        <taxon>Micromonosporaceae</taxon>
        <taxon>Actinoplanes</taxon>
    </lineage>
</organism>
<dbReference type="Gene3D" id="3.40.50.10770">
    <property type="entry name" value="Hypothetical protein VC1899 like domain (Restriction endonuclease-like)"/>
    <property type="match status" value="1"/>
</dbReference>
<reference evidence="1 2" key="1">
    <citation type="submission" date="2023-06" db="EMBL/GenBank/DDBJ databases">
        <authorList>
            <person name="Yushchuk O."/>
            <person name="Binda E."/>
            <person name="Ruckert-Reed C."/>
            <person name="Fedorenko V."/>
            <person name="Kalinowski J."/>
            <person name="Marinelli F."/>
        </authorList>
    </citation>
    <scope>NUCLEOTIDE SEQUENCE [LARGE SCALE GENOMIC DNA]</scope>
    <source>
        <strain evidence="1 2">NRRL 3884</strain>
    </source>
</reference>
<evidence type="ECO:0000313" key="2">
    <source>
        <dbReference type="Proteomes" id="UP001240150"/>
    </source>
</evidence>
<name>A0ABY8WP77_9ACTN</name>
<evidence type="ECO:0008006" key="3">
    <source>
        <dbReference type="Google" id="ProtNLM"/>
    </source>
</evidence>
<gene>
    <name evidence="1" type="ORF">ACTOB_003315</name>
</gene>
<evidence type="ECO:0000313" key="1">
    <source>
        <dbReference type="EMBL" id="WIM99655.1"/>
    </source>
</evidence>
<dbReference type="RefSeq" id="WP_284921092.1">
    <property type="nucleotide sequence ID" value="NZ_CP126980.1"/>
</dbReference>
<sequence length="488" mass="55232">MESGDDKVHGIARADVERYVRIHQGLERYGSGTRSDQATAFYLKHLVKPAVEQARLVSDRPPTKVDLLVSLSGFTPTPAILAYELLEPERMVVIASEAAQRSIDVIHYHAVQPGGRLRPSQFRAMDCDPTDPMSIYRIVKEELDRLVRASRSKPYAIIDITGGRKVMSAAAALAAWQLKLDLAYMEGEFDQNTRHPIPGTDRMMILDDPNIIFGEQEMSRALEMFRAGAFEAARHRYEEICDSIVVPVHARFMRGLSEMYRAWCDLDMEALPEAVESVRQTIGNVRRTVGADYLDTLEQQVAFVRRLVAGDRDAMALCFFVLGLHYQEIGRRDFAALLYYRTIESCLTRRIHHRFGGLDPDRPDWGLLGDATAAKRRYSALAHKMGWHNGPPPKLMLIACAVLLAAERDAYAEQCGFHSLAGLRRLQDLTRVRNHSVLAHGFEAIGKEQTEALRDRAKDMLTAFWTLHGEDRDLDLMLADLRFLRADR</sequence>
<proteinExistence type="predicted"/>
<dbReference type="SUPFAM" id="SSF52980">
    <property type="entry name" value="Restriction endonuclease-like"/>
    <property type="match status" value="1"/>
</dbReference>
<dbReference type="InterPro" id="IPR011335">
    <property type="entry name" value="Restrct_endonuc-II-like"/>
</dbReference>
<dbReference type="Pfam" id="PF09670">
    <property type="entry name" value="Cas_Cas02710"/>
    <property type="match status" value="1"/>
</dbReference>
<accession>A0ABY8WP77</accession>
<protein>
    <recommendedName>
        <fullName evidence="3">CRISPR-associated protein</fullName>
    </recommendedName>
</protein>
<dbReference type="EMBL" id="CP126980">
    <property type="protein sequence ID" value="WIM99655.1"/>
    <property type="molecule type" value="Genomic_DNA"/>
</dbReference>
<dbReference type="Proteomes" id="UP001240150">
    <property type="component" value="Chromosome"/>
</dbReference>